<protein>
    <submittedName>
        <fullName evidence="3">VanZ family protein</fullName>
    </submittedName>
</protein>
<dbReference type="Pfam" id="PF04892">
    <property type="entry name" value="VanZ"/>
    <property type="match status" value="1"/>
</dbReference>
<keyword evidence="6" id="KW-1185">Reference proteome</keyword>
<dbReference type="PANTHER" id="PTHR28008">
    <property type="entry name" value="DOMAIN PROTEIN, PUTATIVE (AFU_ORTHOLOGUE AFUA_3G10980)-RELATED"/>
    <property type="match status" value="1"/>
</dbReference>
<reference evidence="3 6" key="2">
    <citation type="submission" date="2023-11" db="EMBL/GenBank/DDBJ databases">
        <title>Plant-associative lifestyle of Vibrio porteresiae and its evolutionary dynamics.</title>
        <authorList>
            <person name="Rameshkumar N."/>
            <person name="Kirti K."/>
        </authorList>
    </citation>
    <scope>NUCLEOTIDE SEQUENCE [LARGE SCALE GENOMIC DNA]</scope>
    <source>
        <strain evidence="3 6">MSSRF38</strain>
    </source>
</reference>
<dbReference type="Proteomes" id="UP001283366">
    <property type="component" value="Unassembled WGS sequence"/>
</dbReference>
<evidence type="ECO:0000256" key="1">
    <source>
        <dbReference type="SAM" id="Phobius"/>
    </source>
</evidence>
<gene>
    <name evidence="3" type="ORF">SBX37_15785</name>
    <name evidence="4" type="ORF">VIM7927_00097</name>
</gene>
<evidence type="ECO:0000313" key="6">
    <source>
        <dbReference type="Proteomes" id="UP001283366"/>
    </source>
</evidence>
<dbReference type="RefSeq" id="WP_087478971.1">
    <property type="nucleotide sequence ID" value="NZ_AP024883.1"/>
</dbReference>
<dbReference type="EMBL" id="JAWRCO010000001">
    <property type="protein sequence ID" value="MDW6004317.1"/>
    <property type="molecule type" value="Genomic_DNA"/>
</dbReference>
<proteinExistence type="predicted"/>
<keyword evidence="1" id="KW-0812">Transmembrane</keyword>
<keyword evidence="1" id="KW-1133">Transmembrane helix</keyword>
<feature type="domain" description="VanZ-like" evidence="2">
    <location>
        <begin position="36"/>
        <end position="113"/>
    </location>
</feature>
<organism evidence="4 5">
    <name type="scientific">Vibrio mangrovi</name>
    <dbReference type="NCBI Taxonomy" id="474394"/>
    <lineage>
        <taxon>Bacteria</taxon>
        <taxon>Pseudomonadati</taxon>
        <taxon>Pseudomonadota</taxon>
        <taxon>Gammaproteobacteria</taxon>
        <taxon>Vibrionales</taxon>
        <taxon>Vibrionaceae</taxon>
        <taxon>Vibrio</taxon>
    </lineage>
</organism>
<feature type="transmembrane region" description="Helical" evidence="1">
    <location>
        <begin position="12"/>
        <end position="33"/>
    </location>
</feature>
<dbReference type="AlphaFoldDB" id="A0A1Y6IMJ0"/>
<feature type="transmembrane region" description="Helical" evidence="1">
    <location>
        <begin position="45"/>
        <end position="60"/>
    </location>
</feature>
<feature type="transmembrane region" description="Helical" evidence="1">
    <location>
        <begin position="67"/>
        <end position="87"/>
    </location>
</feature>
<accession>A0A1Y6IMJ0</accession>
<dbReference type="PANTHER" id="PTHR28008:SF1">
    <property type="entry name" value="DOMAIN PROTEIN, PUTATIVE (AFU_ORTHOLOGUE AFUA_3G10980)-RELATED"/>
    <property type="match status" value="1"/>
</dbReference>
<evidence type="ECO:0000313" key="5">
    <source>
        <dbReference type="Proteomes" id="UP000196125"/>
    </source>
</evidence>
<dbReference type="InterPro" id="IPR006976">
    <property type="entry name" value="VanZ-like"/>
</dbReference>
<feature type="transmembrane region" description="Helical" evidence="1">
    <location>
        <begin position="93"/>
        <end position="116"/>
    </location>
</feature>
<dbReference type="OrthoDB" id="582407at2"/>
<evidence type="ECO:0000313" key="3">
    <source>
        <dbReference type="EMBL" id="MDW6004317.1"/>
    </source>
</evidence>
<dbReference type="Proteomes" id="UP000196125">
    <property type="component" value="Unassembled WGS sequence"/>
</dbReference>
<evidence type="ECO:0000259" key="2">
    <source>
        <dbReference type="Pfam" id="PF04892"/>
    </source>
</evidence>
<name>A0A1Y6IMJ0_9VIBR</name>
<dbReference type="EMBL" id="FXXI01000001">
    <property type="protein sequence ID" value="SMR98884.1"/>
    <property type="molecule type" value="Genomic_DNA"/>
</dbReference>
<reference evidence="4 5" key="1">
    <citation type="submission" date="2017-05" db="EMBL/GenBank/DDBJ databases">
        <authorList>
            <person name="Song R."/>
            <person name="Chenine A.L."/>
            <person name="Ruprecht R.M."/>
        </authorList>
    </citation>
    <scope>NUCLEOTIDE SEQUENCE [LARGE SCALE GENOMIC DNA]</scope>
    <source>
        <strain evidence="4 5">CECT 7927</strain>
    </source>
</reference>
<sequence length="128" mass="14464">MINITVLPMVKKYWSVITLLILISITVLSLWPLATLPEVPGTDKMHHLIAYAALMFPVAFRQPRGWMLIGIFFLAYSGGIELIQPYVNRYGEWLDLAANAGGLTCGWLIAMLLNFFRSEPLMAKDEHL</sequence>
<evidence type="ECO:0000313" key="4">
    <source>
        <dbReference type="EMBL" id="SMR98884.1"/>
    </source>
</evidence>
<keyword evidence="1" id="KW-0472">Membrane</keyword>